<feature type="signal peptide" evidence="2">
    <location>
        <begin position="1"/>
        <end position="18"/>
    </location>
</feature>
<reference evidence="3 4" key="1">
    <citation type="submission" date="2015-03" db="EMBL/GenBank/DDBJ databases">
        <title>Genome assembly of Sandaracinus amylolyticus DSM 53668.</title>
        <authorList>
            <person name="Sharma G."/>
            <person name="Subramanian S."/>
        </authorList>
    </citation>
    <scope>NUCLEOTIDE SEQUENCE [LARGE SCALE GENOMIC DNA]</scope>
    <source>
        <strain evidence="3 4">DSM 53668</strain>
    </source>
</reference>
<dbReference type="InterPro" id="IPR036034">
    <property type="entry name" value="PDZ_sf"/>
</dbReference>
<gene>
    <name evidence="3" type="ORF">DB32_001061</name>
</gene>
<feature type="chain" id="PRO_5005181746" evidence="2">
    <location>
        <begin position="19"/>
        <end position="326"/>
    </location>
</feature>
<evidence type="ECO:0000256" key="2">
    <source>
        <dbReference type="SAM" id="SignalP"/>
    </source>
</evidence>
<keyword evidence="4" id="KW-1185">Reference proteome</keyword>
<keyword evidence="2" id="KW-0732">Signal</keyword>
<evidence type="ECO:0000256" key="1">
    <source>
        <dbReference type="SAM" id="MobiDB-lite"/>
    </source>
</evidence>
<evidence type="ECO:0000313" key="4">
    <source>
        <dbReference type="Proteomes" id="UP000034883"/>
    </source>
</evidence>
<organism evidence="3 4">
    <name type="scientific">Sandaracinus amylolyticus</name>
    <dbReference type="NCBI Taxonomy" id="927083"/>
    <lineage>
        <taxon>Bacteria</taxon>
        <taxon>Pseudomonadati</taxon>
        <taxon>Myxococcota</taxon>
        <taxon>Polyangia</taxon>
        <taxon>Polyangiales</taxon>
        <taxon>Sandaracinaceae</taxon>
        <taxon>Sandaracinus</taxon>
    </lineage>
</organism>
<dbReference type="Proteomes" id="UP000034883">
    <property type="component" value="Chromosome"/>
</dbReference>
<dbReference type="NCBIfam" id="NF041515">
    <property type="entry name" value="GspC_delta"/>
    <property type="match status" value="1"/>
</dbReference>
<dbReference type="KEGG" id="samy:DB32_001061"/>
<dbReference type="EMBL" id="CP011125">
    <property type="protein sequence ID" value="AKF03912.1"/>
    <property type="molecule type" value="Genomic_DNA"/>
</dbReference>
<name>A0A0F6VZW9_9BACT</name>
<feature type="region of interest" description="Disordered" evidence="1">
    <location>
        <begin position="72"/>
        <end position="109"/>
    </location>
</feature>
<dbReference type="OrthoDB" id="341285at2"/>
<accession>A0A0F6VZW9</accession>
<feature type="region of interest" description="Disordered" evidence="1">
    <location>
        <begin position="30"/>
        <end position="51"/>
    </location>
</feature>
<proteinExistence type="predicted"/>
<dbReference type="Gene3D" id="2.30.42.10">
    <property type="match status" value="1"/>
</dbReference>
<dbReference type="RefSeq" id="WP_053231320.1">
    <property type="nucleotide sequence ID" value="NZ_CP011125.1"/>
</dbReference>
<dbReference type="SUPFAM" id="SSF50156">
    <property type="entry name" value="PDZ domain-like"/>
    <property type="match status" value="1"/>
</dbReference>
<dbReference type="STRING" id="927083.DB32_001061"/>
<evidence type="ECO:0000313" key="3">
    <source>
        <dbReference type="EMBL" id="AKF03912.1"/>
    </source>
</evidence>
<protein>
    <submittedName>
        <fullName evidence="3">General secretion pathway protein C</fullName>
    </submittedName>
</protein>
<dbReference type="AlphaFoldDB" id="A0A0F6VZW9"/>
<sequence length="326" mass="35128">MLLAVVLSTLTTTSFLIAQGSTQLVASAVLDSPPSEDDSPRARGPRRAVTTSARDLTAMGRAILERNIFDSQTGSISWDPPPPPPPETAEEEEIAPVVDGDPNTAPPCEGSIRLVASYYRPNEPDQSFAAITNATGTSLLYAVGMRVDEREVVAIGRSRVVLRPSGQPLCSLSMFAEQPVAAAPRAQPAEPVVVATPEAATPGTPGIETSELDSNIQQISETSYAINRTLVDRLLANQAELMRTARVIPHEVDGRVVGVKIYGIRRSSLLGRLGVQNGDMLRTINGFDLTEPDSVLEAYTRLRSADRLTLSIERRGQPVTMDYQIR</sequence>